<dbReference type="GO" id="GO:0035925">
    <property type="term" value="F:mRNA 3'-UTR AU-rich region binding"/>
    <property type="evidence" value="ECO:0007669"/>
    <property type="project" value="TreeGrafter"/>
</dbReference>
<dbReference type="AlphaFoldDB" id="A0A5C8PSB2"/>
<comment type="caution">
    <text evidence="4">The sequence shown here is derived from an EMBL/GenBank/DDBJ whole genome shotgun (WGS) entry which is preliminary data.</text>
</comment>
<dbReference type="SUPFAM" id="SSF51735">
    <property type="entry name" value="NAD(P)-binding Rossmann-fold domains"/>
    <property type="match status" value="1"/>
</dbReference>
<dbReference type="Pfam" id="PF08240">
    <property type="entry name" value="ADH_N"/>
    <property type="match status" value="1"/>
</dbReference>
<keyword evidence="1" id="KW-0521">NADP</keyword>
<dbReference type="SUPFAM" id="SSF50129">
    <property type="entry name" value="GroES-like"/>
    <property type="match status" value="1"/>
</dbReference>
<evidence type="ECO:0000313" key="5">
    <source>
        <dbReference type="Proteomes" id="UP000321638"/>
    </source>
</evidence>
<dbReference type="PANTHER" id="PTHR48106">
    <property type="entry name" value="QUINONE OXIDOREDUCTASE PIG3-RELATED"/>
    <property type="match status" value="1"/>
</dbReference>
<dbReference type="InterPro" id="IPR013154">
    <property type="entry name" value="ADH-like_N"/>
</dbReference>
<evidence type="ECO:0000259" key="3">
    <source>
        <dbReference type="SMART" id="SM00829"/>
    </source>
</evidence>
<reference evidence="4 5" key="1">
    <citation type="submission" date="2019-06" db="EMBL/GenBank/DDBJ databases">
        <title>New taxonomy in bacterial strain CC-CFT640, isolated from vineyard.</title>
        <authorList>
            <person name="Lin S.-Y."/>
            <person name="Tsai C.-F."/>
            <person name="Young C.-C."/>
        </authorList>
    </citation>
    <scope>NUCLEOTIDE SEQUENCE [LARGE SCALE GENOMIC DNA]</scope>
    <source>
        <strain evidence="4 5">CC-CFT640</strain>
    </source>
</reference>
<dbReference type="InterPro" id="IPR036291">
    <property type="entry name" value="NAD(P)-bd_dom_sf"/>
</dbReference>
<dbReference type="Gene3D" id="3.90.180.10">
    <property type="entry name" value="Medium-chain alcohol dehydrogenases, catalytic domain"/>
    <property type="match status" value="1"/>
</dbReference>
<dbReference type="RefSeq" id="WP_147846129.1">
    <property type="nucleotide sequence ID" value="NZ_VDUZ01000005.1"/>
</dbReference>
<dbReference type="GO" id="GO:0005829">
    <property type="term" value="C:cytosol"/>
    <property type="evidence" value="ECO:0007669"/>
    <property type="project" value="TreeGrafter"/>
</dbReference>
<accession>A0A5C8PSB2</accession>
<dbReference type="SMART" id="SM00829">
    <property type="entry name" value="PKS_ER"/>
    <property type="match status" value="1"/>
</dbReference>
<gene>
    <name evidence="4" type="ORF">FHP25_06730</name>
</gene>
<keyword evidence="5" id="KW-1185">Reference proteome</keyword>
<organism evidence="4 5">
    <name type="scientific">Vineibacter terrae</name>
    <dbReference type="NCBI Taxonomy" id="2586908"/>
    <lineage>
        <taxon>Bacteria</taxon>
        <taxon>Pseudomonadati</taxon>
        <taxon>Pseudomonadota</taxon>
        <taxon>Alphaproteobacteria</taxon>
        <taxon>Hyphomicrobiales</taxon>
        <taxon>Vineibacter</taxon>
    </lineage>
</organism>
<dbReference type="OrthoDB" id="9809185at2"/>
<dbReference type="InterPro" id="IPR011032">
    <property type="entry name" value="GroES-like_sf"/>
</dbReference>
<keyword evidence="2" id="KW-0560">Oxidoreductase</keyword>
<evidence type="ECO:0000256" key="2">
    <source>
        <dbReference type="ARBA" id="ARBA00023002"/>
    </source>
</evidence>
<dbReference type="PANTHER" id="PTHR48106:SF13">
    <property type="entry name" value="QUINONE OXIDOREDUCTASE-RELATED"/>
    <property type="match status" value="1"/>
</dbReference>
<dbReference type="EMBL" id="VDUZ01000005">
    <property type="protein sequence ID" value="TXL79620.1"/>
    <property type="molecule type" value="Genomic_DNA"/>
</dbReference>
<dbReference type="Proteomes" id="UP000321638">
    <property type="component" value="Unassembled WGS sequence"/>
</dbReference>
<dbReference type="InterPro" id="IPR020843">
    <property type="entry name" value="ER"/>
</dbReference>
<protein>
    <submittedName>
        <fullName evidence="4">Zinc-binding dehydrogenase</fullName>
    </submittedName>
</protein>
<proteinExistence type="predicted"/>
<dbReference type="InterPro" id="IPR013149">
    <property type="entry name" value="ADH-like_C"/>
</dbReference>
<evidence type="ECO:0000256" key="1">
    <source>
        <dbReference type="ARBA" id="ARBA00022857"/>
    </source>
</evidence>
<dbReference type="Pfam" id="PF00107">
    <property type="entry name" value="ADH_zinc_N"/>
    <property type="match status" value="1"/>
</dbReference>
<sequence>MRAIVLKSPNGRAEDLVVADVPEPSAGPGEVVVAVAFGGCNFADTMMHSGTYPHPKGYPIVAGLELSGHVAAVGPGVTGFKVGDRVAAFSEGAGGFAERCVVPAERLIRLPDQIGLDVGAAFPIQSLTAWNILHTVSTTRPGQTILVHAVGGGLGLQVTQLAVMAGARVIGTVGTAGKEQRALDYGATQVVNRTQADFVAAALALTGGKGVDKVVDSTGASILDRSFEAIRTLGHIVSVGEAEGKPYTNLWDRLVPKSLTFTRFHLGHIDFASRQWRDGVDAVVKAIAAGTLKMPIAEIFPFERVADMYARLGSRQVSGKLVLTVQGA</sequence>
<dbReference type="GO" id="GO:0070402">
    <property type="term" value="F:NADPH binding"/>
    <property type="evidence" value="ECO:0007669"/>
    <property type="project" value="TreeGrafter"/>
</dbReference>
<dbReference type="GO" id="GO:0003960">
    <property type="term" value="F:quinone reductase (NADPH) activity"/>
    <property type="evidence" value="ECO:0007669"/>
    <property type="project" value="TreeGrafter"/>
</dbReference>
<feature type="domain" description="Enoyl reductase (ER)" evidence="3">
    <location>
        <begin position="11"/>
        <end position="323"/>
    </location>
</feature>
<name>A0A5C8PSB2_9HYPH</name>
<evidence type="ECO:0000313" key="4">
    <source>
        <dbReference type="EMBL" id="TXL79620.1"/>
    </source>
</evidence>
<dbReference type="Gene3D" id="3.40.50.720">
    <property type="entry name" value="NAD(P)-binding Rossmann-like Domain"/>
    <property type="match status" value="1"/>
</dbReference>